<organism evidence="2 3">
    <name type="scientific">Plectus sambesii</name>
    <dbReference type="NCBI Taxonomy" id="2011161"/>
    <lineage>
        <taxon>Eukaryota</taxon>
        <taxon>Metazoa</taxon>
        <taxon>Ecdysozoa</taxon>
        <taxon>Nematoda</taxon>
        <taxon>Chromadorea</taxon>
        <taxon>Plectida</taxon>
        <taxon>Plectina</taxon>
        <taxon>Plectoidea</taxon>
        <taxon>Plectidae</taxon>
        <taxon>Plectus</taxon>
    </lineage>
</organism>
<protein>
    <submittedName>
        <fullName evidence="3">Uncharacterized protein</fullName>
    </submittedName>
</protein>
<dbReference type="WBParaSite" id="PSAMB.scaffold15578size1532.g36587.t1">
    <property type="protein sequence ID" value="PSAMB.scaffold15578size1532.g36587.t1"/>
    <property type="gene ID" value="PSAMB.scaffold15578size1532.g36587"/>
</dbReference>
<keyword evidence="2" id="KW-1185">Reference proteome</keyword>
<name>A0A914V541_9BILA</name>
<accession>A0A914V541</accession>
<sequence length="227" mass="26029">EMECVKCKEQMAFLQEHFASGHGQQLSSIMYFFPQHPGQEIAAPQFLEYLPRKRLSRPPGTGKRQVCQATQTSGPEQTANNSPTFQPIKVEPISFDWQSMDCNDEIMVLQQPQQPQKPQQQMQQQHQPQQQQHQNQPQQQHLPPQQQQHQPSQQPQSQQLYYQQPQRQPQHQQQVILTNGRPGANVVSQAAAQTHAPQPQQQGQRSPVAATQGQMFVPHLLSFNQQQ</sequence>
<dbReference type="AlphaFoldDB" id="A0A914V541"/>
<evidence type="ECO:0000256" key="1">
    <source>
        <dbReference type="SAM" id="MobiDB-lite"/>
    </source>
</evidence>
<reference evidence="3" key="1">
    <citation type="submission" date="2022-11" db="UniProtKB">
        <authorList>
            <consortium name="WormBaseParasite"/>
        </authorList>
    </citation>
    <scope>IDENTIFICATION</scope>
</reference>
<evidence type="ECO:0000313" key="2">
    <source>
        <dbReference type="Proteomes" id="UP000887566"/>
    </source>
</evidence>
<feature type="region of interest" description="Disordered" evidence="1">
    <location>
        <begin position="110"/>
        <end position="227"/>
    </location>
</feature>
<proteinExistence type="predicted"/>
<feature type="region of interest" description="Disordered" evidence="1">
    <location>
        <begin position="53"/>
        <end position="87"/>
    </location>
</feature>
<feature type="compositionally biased region" description="Polar residues" evidence="1">
    <location>
        <begin position="67"/>
        <end position="85"/>
    </location>
</feature>
<evidence type="ECO:0000313" key="3">
    <source>
        <dbReference type="WBParaSite" id="PSAMB.scaffold15578size1532.g36587.t1"/>
    </source>
</evidence>
<feature type="compositionally biased region" description="Low complexity" evidence="1">
    <location>
        <begin position="189"/>
        <end position="209"/>
    </location>
</feature>
<feature type="compositionally biased region" description="Low complexity" evidence="1">
    <location>
        <begin position="110"/>
        <end position="174"/>
    </location>
</feature>
<dbReference type="Proteomes" id="UP000887566">
    <property type="component" value="Unplaced"/>
</dbReference>